<organism evidence="1 2">
    <name type="scientific">Sitophilus oryzae</name>
    <name type="common">Rice weevil</name>
    <name type="synonym">Curculio oryzae</name>
    <dbReference type="NCBI Taxonomy" id="7048"/>
    <lineage>
        <taxon>Eukaryota</taxon>
        <taxon>Metazoa</taxon>
        <taxon>Ecdysozoa</taxon>
        <taxon>Arthropoda</taxon>
        <taxon>Hexapoda</taxon>
        <taxon>Insecta</taxon>
        <taxon>Pterygota</taxon>
        <taxon>Neoptera</taxon>
        <taxon>Endopterygota</taxon>
        <taxon>Coleoptera</taxon>
        <taxon>Polyphaga</taxon>
        <taxon>Cucujiformia</taxon>
        <taxon>Curculionidae</taxon>
        <taxon>Dryophthorinae</taxon>
        <taxon>Sitophilus</taxon>
    </lineage>
</organism>
<evidence type="ECO:0000313" key="3">
    <source>
        <dbReference type="RefSeq" id="XP_030750664.1"/>
    </source>
</evidence>
<dbReference type="Proteomes" id="UP000504635">
    <property type="component" value="Unplaced"/>
</dbReference>
<reference evidence="2 3" key="1">
    <citation type="submission" date="2025-04" db="UniProtKB">
        <authorList>
            <consortium name="RefSeq"/>
        </authorList>
    </citation>
    <scope>IDENTIFICATION</scope>
    <source>
        <tissue evidence="2 3">Gonads</tissue>
    </source>
</reference>
<dbReference type="OrthoDB" id="6375980at2759"/>
<dbReference type="KEGG" id="soy:115878332"/>
<evidence type="ECO:0000313" key="2">
    <source>
        <dbReference type="RefSeq" id="XP_030750663.1"/>
    </source>
</evidence>
<name>A0A6J2XGX8_SITOR</name>
<dbReference type="RefSeq" id="XP_030750664.1">
    <property type="nucleotide sequence ID" value="XM_030894804.1"/>
</dbReference>
<proteinExistence type="predicted"/>
<dbReference type="AlphaFoldDB" id="A0A6J2XGX8"/>
<gene>
    <name evidence="2 3" type="primary">LOC115878332</name>
</gene>
<evidence type="ECO:0000313" key="1">
    <source>
        <dbReference type="Proteomes" id="UP000504635"/>
    </source>
</evidence>
<protein>
    <submittedName>
        <fullName evidence="2 3">Uncharacterized protein LOC115878332</fullName>
    </submittedName>
</protein>
<keyword evidence="1" id="KW-1185">Reference proteome</keyword>
<sequence>MESNFLEIVLEHYRENDWKSILKLNEKSDNPKALKILWAWPEESNLFFLKYCLERYNIEGIMSIGCGCGLLEWIIEKCSGVRVSGYEVNKEWWESKYSNPCFIPLNFVENISSLYLNNKFALMFCYFNNGEAFREYINRYNGEMVIIIGPSYGSGRHTDPQPFNPNFGHSCWHLRHFQQLKDTKDFIAIYLRFNISQLE</sequence>
<accession>A0A6J2XGX8</accession>
<dbReference type="RefSeq" id="XP_030750663.1">
    <property type="nucleotide sequence ID" value="XM_030894803.1"/>
</dbReference>
<dbReference type="GeneID" id="115878332"/>